<evidence type="ECO:0000256" key="11">
    <source>
        <dbReference type="ARBA" id="ARBA00049191"/>
    </source>
</evidence>
<dbReference type="PANTHER" id="PTHR38096">
    <property type="entry name" value="ENTEROBACTIN SYNTHASE COMPONENT D"/>
    <property type="match status" value="1"/>
</dbReference>
<feature type="binding site" evidence="12">
    <location>
        <position position="42"/>
    </location>
    <ligand>
        <name>CoA</name>
        <dbReference type="ChEBI" id="CHEBI:57287"/>
    </ligand>
</feature>
<evidence type="ECO:0000256" key="2">
    <source>
        <dbReference type="ARBA" id="ARBA00004993"/>
    </source>
</evidence>
<comment type="caution">
    <text evidence="16">The sequence shown here is derived from an EMBL/GenBank/DDBJ whole genome shotgun (WGS) entry which is preliminary data.</text>
</comment>
<organism evidence="16 17">
    <name type="scientific">Candidatus Thiodiazotropha endoloripes</name>
    <dbReference type="NCBI Taxonomy" id="1818881"/>
    <lineage>
        <taxon>Bacteria</taxon>
        <taxon>Pseudomonadati</taxon>
        <taxon>Pseudomonadota</taxon>
        <taxon>Gammaproteobacteria</taxon>
        <taxon>Chromatiales</taxon>
        <taxon>Sedimenticolaceae</taxon>
        <taxon>Candidatus Thiodiazotropha</taxon>
    </lineage>
</organism>
<dbReference type="GO" id="GO:0000287">
    <property type="term" value="F:magnesium ion binding"/>
    <property type="evidence" value="ECO:0007669"/>
    <property type="project" value="InterPro"/>
</dbReference>
<dbReference type="GO" id="GO:0005886">
    <property type="term" value="C:plasma membrane"/>
    <property type="evidence" value="ECO:0007669"/>
    <property type="project" value="TreeGrafter"/>
</dbReference>
<reference evidence="16 17" key="1">
    <citation type="submission" date="2016-03" db="EMBL/GenBank/DDBJ databases">
        <title>Chemosynthetic sulphur-oxidizing symbionts of marine invertebrate animals are capable of nitrogen fixation.</title>
        <authorList>
            <person name="Petersen J.M."/>
            <person name="Kemper A."/>
            <person name="Gruber-Vodicka H."/>
            <person name="Cardini U."/>
            <person name="Geest Mvander."/>
            <person name="Kleiner M."/>
            <person name="Bulgheresi S."/>
            <person name="Fussmann M."/>
            <person name="Herbold C."/>
            <person name="Seah B.K.B."/>
            <person name="Antony C.Paul."/>
            <person name="Liu D."/>
            <person name="Belitz A."/>
            <person name="Weber M."/>
        </authorList>
    </citation>
    <scope>NUCLEOTIDE SEQUENCE [LARGE SCALE GENOMIC DNA]</scope>
    <source>
        <strain evidence="16">G_D</strain>
    </source>
</reference>
<comment type="subunit">
    <text evidence="4">EntB, EntD, EntE, and EntF form a multienzyme complex called enterobactin synthase.</text>
</comment>
<proteinExistence type="inferred from homology"/>
<feature type="binding site" evidence="13">
    <location>
        <position position="108"/>
    </location>
    <ligand>
        <name>Mg(2+)</name>
        <dbReference type="ChEBI" id="CHEBI:18420"/>
    </ligand>
</feature>
<dbReference type="GO" id="GO:0008897">
    <property type="term" value="F:holo-[acyl-carrier-protein] synthase activity"/>
    <property type="evidence" value="ECO:0007669"/>
    <property type="project" value="InterPro"/>
</dbReference>
<comment type="catalytic activity">
    <reaction evidence="10">
        <text>apo-[aryl-carrier protein] + CoA = holo-[aryl-carrier protein] + adenosine 3',5'-bisphosphate + H(+)</text>
        <dbReference type="Rhea" id="RHEA:48404"/>
        <dbReference type="Rhea" id="RHEA-COMP:15903"/>
        <dbReference type="Rhea" id="RHEA-COMP:17557"/>
        <dbReference type="ChEBI" id="CHEBI:15378"/>
        <dbReference type="ChEBI" id="CHEBI:29999"/>
        <dbReference type="ChEBI" id="CHEBI:57287"/>
        <dbReference type="ChEBI" id="CHEBI:58343"/>
        <dbReference type="ChEBI" id="CHEBI:64479"/>
    </reaction>
</comment>
<comment type="cofactor">
    <cofactor evidence="13">
        <name>Mg(2+)</name>
        <dbReference type="ChEBI" id="CHEBI:18420"/>
    </cofactor>
</comment>
<evidence type="ECO:0000256" key="3">
    <source>
        <dbReference type="ARBA" id="ARBA00008342"/>
    </source>
</evidence>
<keyword evidence="7" id="KW-0259">Enterobactin biosynthesis</keyword>
<accession>A0A1E2UPT1</accession>
<comment type="similarity">
    <text evidence="3">Belongs to the P-Pant transferase superfamily. EntD family.</text>
</comment>
<keyword evidence="13" id="KW-0460">Magnesium</keyword>
<keyword evidence="6" id="KW-0808">Transferase</keyword>
<dbReference type="PANTHER" id="PTHR38096:SF1">
    <property type="entry name" value="ENTEROBACTIN SYNTHASE COMPONENT D"/>
    <property type="match status" value="1"/>
</dbReference>
<dbReference type="SUPFAM" id="SSF56214">
    <property type="entry name" value="4'-phosphopantetheinyl transferase"/>
    <property type="match status" value="1"/>
</dbReference>
<evidence type="ECO:0000259" key="15">
    <source>
        <dbReference type="Pfam" id="PF17837"/>
    </source>
</evidence>
<name>A0A1E2UPT1_9GAMM</name>
<dbReference type="Proteomes" id="UP000094849">
    <property type="component" value="Unassembled WGS sequence"/>
</dbReference>
<evidence type="ECO:0000256" key="7">
    <source>
        <dbReference type="ARBA" id="ARBA00023191"/>
    </source>
</evidence>
<feature type="binding site" evidence="12">
    <location>
        <begin position="86"/>
        <end position="87"/>
    </location>
    <ligand>
        <name>CoA</name>
        <dbReference type="ChEBI" id="CHEBI:57287"/>
    </ligand>
</feature>
<comment type="catalytic activity">
    <reaction evidence="11">
        <text>apo-[peptidyl-carrier protein] + CoA = holo-[peptidyl-carrier protein] + adenosine 3',5'-bisphosphate + H(+)</text>
        <dbReference type="Rhea" id="RHEA:46228"/>
        <dbReference type="Rhea" id="RHEA-COMP:11479"/>
        <dbReference type="Rhea" id="RHEA-COMP:11480"/>
        <dbReference type="ChEBI" id="CHEBI:15378"/>
        <dbReference type="ChEBI" id="CHEBI:29999"/>
        <dbReference type="ChEBI" id="CHEBI:57287"/>
        <dbReference type="ChEBI" id="CHEBI:58343"/>
        <dbReference type="ChEBI" id="CHEBI:64479"/>
    </reaction>
</comment>
<dbReference type="InterPro" id="IPR008278">
    <property type="entry name" value="4-PPantetheinyl_Trfase_dom"/>
</dbReference>
<dbReference type="PRINTS" id="PR01399">
    <property type="entry name" value="ENTSNTHTASED"/>
</dbReference>
<sequence length="216" mass="24437">MKIELAELFPSCAMLVKADQAMWTTPLCKEEEKLIEKAVQKRQQEFRAGRHAAHLALEKLSAPWEPLLRDEKRQPLWPTGFLGSISHCRGECVAVCAKTTELASLGIDVEPLEPLPKGVDQYIHTPQDLVTMEADSSLPERLIFSAKESIYKCYYPLIGEHMGFQSVSLSIDVDSRSFEFIPSAENTIPFPAELKFHGRFMMSDSHLYTGCYLTRD</sequence>
<comment type="pathway">
    <text evidence="2">Siderophore biosynthesis; enterobactin biosynthesis.</text>
</comment>
<dbReference type="InterPro" id="IPR037143">
    <property type="entry name" value="4-PPantetheinyl_Trfase_dom_sf"/>
</dbReference>
<dbReference type="EMBL" id="LVJZ01000003">
    <property type="protein sequence ID" value="ODB96532.1"/>
    <property type="molecule type" value="Genomic_DNA"/>
</dbReference>
<feature type="binding site" evidence="12">
    <location>
        <position position="152"/>
    </location>
    <ligand>
        <name>CoA</name>
        <dbReference type="ChEBI" id="CHEBI:57287"/>
    </ligand>
</feature>
<dbReference type="GO" id="GO:0009239">
    <property type="term" value="P:enterobactin biosynthetic process"/>
    <property type="evidence" value="ECO:0007669"/>
    <property type="project" value="UniProtKB-UniPathway"/>
</dbReference>
<keyword evidence="13" id="KW-0479">Metal-binding</keyword>
<dbReference type="OrthoDB" id="8210607at2"/>
<evidence type="ECO:0000256" key="1">
    <source>
        <dbReference type="ARBA" id="ARBA00003937"/>
    </source>
</evidence>
<feature type="binding site" evidence="12">
    <location>
        <position position="50"/>
    </location>
    <ligand>
        <name>CoA</name>
        <dbReference type="ChEBI" id="CHEBI:57287"/>
    </ligand>
</feature>
<evidence type="ECO:0000313" key="17">
    <source>
        <dbReference type="Proteomes" id="UP000094849"/>
    </source>
</evidence>
<dbReference type="RefSeq" id="WP_069019380.1">
    <property type="nucleotide sequence ID" value="NZ_LVJY01000003.1"/>
</dbReference>
<dbReference type="STRING" id="1818881.A3196_07045"/>
<evidence type="ECO:0000256" key="9">
    <source>
        <dbReference type="ARBA" id="ARBA00031996"/>
    </source>
</evidence>
<feature type="binding site" evidence="12">
    <location>
        <position position="108"/>
    </location>
    <ligand>
        <name>CoA</name>
        <dbReference type="ChEBI" id="CHEBI:57287"/>
    </ligand>
</feature>
<gene>
    <name evidence="16" type="ORF">A3196_07045</name>
</gene>
<evidence type="ECO:0000256" key="12">
    <source>
        <dbReference type="PIRSR" id="PIRSR603542-1"/>
    </source>
</evidence>
<evidence type="ECO:0000313" key="16">
    <source>
        <dbReference type="EMBL" id="ODB96532.1"/>
    </source>
</evidence>
<feature type="binding site" evidence="13">
    <location>
        <position position="110"/>
    </location>
    <ligand>
        <name>Mg(2+)</name>
        <dbReference type="ChEBI" id="CHEBI:18420"/>
    </ligand>
</feature>
<evidence type="ECO:0000256" key="10">
    <source>
        <dbReference type="ARBA" id="ARBA00049176"/>
    </source>
</evidence>
<evidence type="ECO:0000259" key="14">
    <source>
        <dbReference type="Pfam" id="PF01648"/>
    </source>
</evidence>
<evidence type="ECO:0000256" key="4">
    <source>
        <dbReference type="ARBA" id="ARBA00011503"/>
    </source>
</evidence>
<dbReference type="GO" id="GO:0009366">
    <property type="term" value="C:enterobactin synthetase complex"/>
    <property type="evidence" value="ECO:0007669"/>
    <property type="project" value="InterPro"/>
</dbReference>
<protein>
    <recommendedName>
        <fullName evidence="5">Enterobactin synthase component D</fullName>
    </recommendedName>
    <alternativeName>
        <fullName evidence="8">4'-phosphopantetheinyl transferase EntD</fullName>
    </alternativeName>
    <alternativeName>
        <fullName evidence="9">Enterochelin synthase D</fullName>
    </alternativeName>
</protein>
<feature type="domain" description="4'-phosphopantetheinyl transferase" evidence="14">
    <location>
        <begin position="104"/>
        <end position="177"/>
    </location>
</feature>
<comment type="function">
    <text evidence="1">Involved in the biosynthesis of the siderophore enterobactin (enterochelin), which is a macrocyclic trimeric lactone of N-(2,3-dihydroxybenzoyl)-serine. The serine trilactone serves as a scaffolding for the three catechol functionalities that provide hexadentate coordination for the tightly ligated iron(2+) atoms. Plays an essential role in the assembly of the enterobactin by catalyzing the transfer of the 4'-phosphopantetheine (Ppant) moiety from coenzyme A to the apo-domains of both EntB (ArCP domain) and EntF (PCP domain) to yield their holo-forms which make them competent for the activation of 2,3-dihydroxybenzoate (DHB) and L-serine, respectively.</text>
</comment>
<dbReference type="UniPathway" id="UPA00017"/>
<dbReference type="Pfam" id="PF01648">
    <property type="entry name" value="ACPS"/>
    <property type="match status" value="1"/>
</dbReference>
<dbReference type="InterPro" id="IPR041354">
    <property type="entry name" value="4PPT_N"/>
</dbReference>
<dbReference type="InterPro" id="IPR003542">
    <property type="entry name" value="Enbac_synth_compD-like"/>
</dbReference>
<evidence type="ECO:0000256" key="13">
    <source>
        <dbReference type="PIRSR" id="PIRSR603542-2"/>
    </source>
</evidence>
<keyword evidence="17" id="KW-1185">Reference proteome</keyword>
<evidence type="ECO:0000256" key="5">
    <source>
        <dbReference type="ARBA" id="ARBA00019087"/>
    </source>
</evidence>
<feature type="binding site" evidence="12">
    <location>
        <position position="148"/>
    </location>
    <ligand>
        <name>CoA</name>
        <dbReference type="ChEBI" id="CHEBI:57287"/>
    </ligand>
</feature>
<evidence type="ECO:0000256" key="8">
    <source>
        <dbReference type="ARBA" id="ARBA00029894"/>
    </source>
</evidence>
<dbReference type="Pfam" id="PF17837">
    <property type="entry name" value="4PPT_N"/>
    <property type="match status" value="1"/>
</dbReference>
<dbReference type="AlphaFoldDB" id="A0A1E2UPT1"/>
<feature type="domain" description="4'-phosphopantetheinyl transferase N-terminal" evidence="15">
    <location>
        <begin position="30"/>
        <end position="97"/>
    </location>
</feature>
<evidence type="ECO:0000256" key="6">
    <source>
        <dbReference type="ARBA" id="ARBA00022679"/>
    </source>
</evidence>